<dbReference type="PANTHER" id="PTHR43085">
    <property type="entry name" value="HEXOKINASE FAMILY MEMBER"/>
    <property type="match status" value="1"/>
</dbReference>
<dbReference type="InterPro" id="IPR002173">
    <property type="entry name" value="Carboh/pur_kinase_PfkB_CS"/>
</dbReference>
<keyword evidence="2" id="KW-0808">Transferase</keyword>
<gene>
    <name evidence="5" type="ORF">METZ01_LOCUS324587</name>
</gene>
<keyword evidence="3" id="KW-0418">Kinase</keyword>
<sequence length="305" mass="32845">MAGPFTIVGLGEAVFDVFPDKEVLGGTSLNVAVQAHQLLAPMGGCGVLLSRIGNDELGQRLQDEFRARGLPLDYMQIDVDHPTGQVLVSFENGAPRFEIVVNTAWDLLQFTDHETALARECHAVSFGSMSQRHPVAHKSTQSFLAEAKDALKIFDVNLRMDLFNAEILDEGCRVANLVKLNDEEIDTVAGLLDLPQGEARSRAEAMRVKYDLDAVIFTRGKRGTAASTADGWVEGAPTSFPLAENADSVGAGDACTAALLTGRLLGRDWQATLDLANRHGAYVASQPGATPPLPSKIWTKYGLDK</sequence>
<comment type="similarity">
    <text evidence="1">Belongs to the carbohydrate kinase PfkB family.</text>
</comment>
<dbReference type="PROSITE" id="PS00584">
    <property type="entry name" value="PFKB_KINASES_2"/>
    <property type="match status" value="1"/>
</dbReference>
<dbReference type="Gene3D" id="3.40.1190.20">
    <property type="match status" value="1"/>
</dbReference>
<evidence type="ECO:0000256" key="3">
    <source>
        <dbReference type="ARBA" id="ARBA00022777"/>
    </source>
</evidence>
<dbReference type="PANTHER" id="PTHR43085:SF57">
    <property type="entry name" value="CARBOHYDRATE KINASE PFKB DOMAIN-CONTAINING PROTEIN"/>
    <property type="match status" value="1"/>
</dbReference>
<protein>
    <recommendedName>
        <fullName evidence="4">Carbohydrate kinase PfkB domain-containing protein</fullName>
    </recommendedName>
</protein>
<dbReference type="InterPro" id="IPR050306">
    <property type="entry name" value="PfkB_Carbo_kinase"/>
</dbReference>
<dbReference type="EMBL" id="UINC01106814">
    <property type="protein sequence ID" value="SVC71733.1"/>
    <property type="molecule type" value="Genomic_DNA"/>
</dbReference>
<accession>A0A382PE94</accession>
<feature type="domain" description="Carbohydrate kinase PfkB" evidence="4">
    <location>
        <begin position="22"/>
        <end position="295"/>
    </location>
</feature>
<reference evidence="5" key="1">
    <citation type="submission" date="2018-05" db="EMBL/GenBank/DDBJ databases">
        <authorList>
            <person name="Lanie J.A."/>
            <person name="Ng W.-L."/>
            <person name="Kazmierczak K.M."/>
            <person name="Andrzejewski T.M."/>
            <person name="Davidsen T.M."/>
            <person name="Wayne K.J."/>
            <person name="Tettelin H."/>
            <person name="Glass J.I."/>
            <person name="Rusch D."/>
            <person name="Podicherti R."/>
            <person name="Tsui H.-C.T."/>
            <person name="Winkler M.E."/>
        </authorList>
    </citation>
    <scope>NUCLEOTIDE SEQUENCE</scope>
</reference>
<evidence type="ECO:0000259" key="4">
    <source>
        <dbReference type="Pfam" id="PF00294"/>
    </source>
</evidence>
<organism evidence="5">
    <name type="scientific">marine metagenome</name>
    <dbReference type="NCBI Taxonomy" id="408172"/>
    <lineage>
        <taxon>unclassified sequences</taxon>
        <taxon>metagenomes</taxon>
        <taxon>ecological metagenomes</taxon>
    </lineage>
</organism>
<evidence type="ECO:0000256" key="2">
    <source>
        <dbReference type="ARBA" id="ARBA00022679"/>
    </source>
</evidence>
<dbReference type="InterPro" id="IPR029056">
    <property type="entry name" value="Ribokinase-like"/>
</dbReference>
<evidence type="ECO:0000313" key="5">
    <source>
        <dbReference type="EMBL" id="SVC71733.1"/>
    </source>
</evidence>
<dbReference type="Pfam" id="PF00294">
    <property type="entry name" value="PfkB"/>
    <property type="match status" value="1"/>
</dbReference>
<dbReference type="AlphaFoldDB" id="A0A382PE94"/>
<dbReference type="InterPro" id="IPR011611">
    <property type="entry name" value="PfkB_dom"/>
</dbReference>
<name>A0A382PE94_9ZZZZ</name>
<proteinExistence type="inferred from homology"/>
<evidence type="ECO:0000256" key="1">
    <source>
        <dbReference type="ARBA" id="ARBA00010688"/>
    </source>
</evidence>
<dbReference type="GO" id="GO:0016301">
    <property type="term" value="F:kinase activity"/>
    <property type="evidence" value="ECO:0007669"/>
    <property type="project" value="UniProtKB-KW"/>
</dbReference>
<dbReference type="SUPFAM" id="SSF53613">
    <property type="entry name" value="Ribokinase-like"/>
    <property type="match status" value="1"/>
</dbReference>